<evidence type="ECO:0000256" key="3">
    <source>
        <dbReference type="ARBA" id="ARBA00022771"/>
    </source>
</evidence>
<evidence type="ECO:0000256" key="5">
    <source>
        <dbReference type="ARBA" id="ARBA00023015"/>
    </source>
</evidence>
<feature type="region of interest" description="Disordered" evidence="8">
    <location>
        <begin position="77"/>
        <end position="153"/>
    </location>
</feature>
<organism evidence="9 10">
    <name type="scientific">Timema podura</name>
    <name type="common">Walking stick</name>
    <dbReference type="NCBI Taxonomy" id="61482"/>
    <lineage>
        <taxon>Eukaryota</taxon>
        <taxon>Metazoa</taxon>
        <taxon>Ecdysozoa</taxon>
        <taxon>Arthropoda</taxon>
        <taxon>Hexapoda</taxon>
        <taxon>Insecta</taxon>
        <taxon>Pterygota</taxon>
        <taxon>Neoptera</taxon>
        <taxon>Polyneoptera</taxon>
        <taxon>Phasmatodea</taxon>
        <taxon>Timematodea</taxon>
        <taxon>Timematoidea</taxon>
        <taxon>Timematidae</taxon>
        <taxon>Timema</taxon>
    </lineage>
</organism>
<evidence type="ECO:0000256" key="1">
    <source>
        <dbReference type="ARBA" id="ARBA00004123"/>
    </source>
</evidence>
<dbReference type="Pfam" id="PF01530">
    <property type="entry name" value="zf-C2HC"/>
    <property type="match status" value="1"/>
</dbReference>
<evidence type="ECO:0000256" key="4">
    <source>
        <dbReference type="ARBA" id="ARBA00022833"/>
    </source>
</evidence>
<keyword evidence="6" id="KW-0804">Transcription</keyword>
<dbReference type="InterPro" id="IPR013761">
    <property type="entry name" value="SAM/pointed_sf"/>
</dbReference>
<feature type="non-terminal residue" evidence="9">
    <location>
        <position position="1"/>
    </location>
</feature>
<dbReference type="Proteomes" id="UP001153148">
    <property type="component" value="Unassembled WGS sequence"/>
</dbReference>
<gene>
    <name evidence="9" type="ORF">TPAB3V08_LOCUS5284</name>
</gene>
<keyword evidence="2" id="KW-0479">Metal-binding</keyword>
<keyword evidence="5" id="KW-0805">Transcription regulation</keyword>
<dbReference type="Gene3D" id="1.10.150.50">
    <property type="entry name" value="Transcription Factor, Ets-1"/>
    <property type="match status" value="1"/>
</dbReference>
<keyword evidence="7" id="KW-0539">Nucleus</keyword>
<dbReference type="SUPFAM" id="SSF103637">
    <property type="entry name" value="CCHHC domain"/>
    <property type="match status" value="1"/>
</dbReference>
<keyword evidence="10" id="KW-1185">Reference proteome</keyword>
<evidence type="ECO:0000256" key="2">
    <source>
        <dbReference type="ARBA" id="ARBA00022723"/>
    </source>
</evidence>
<dbReference type="InterPro" id="IPR036060">
    <property type="entry name" value="Znf_C2H2C_sf"/>
</dbReference>
<dbReference type="PROSITE" id="PS51802">
    <property type="entry name" value="ZF_CCHHC"/>
    <property type="match status" value="1"/>
</dbReference>
<dbReference type="PANTHER" id="PTHR12247">
    <property type="entry name" value="POLYCOMB GROUP PROTEIN"/>
    <property type="match status" value="1"/>
</dbReference>
<protein>
    <recommendedName>
        <fullName evidence="11">SAM domain-containing protein</fullName>
    </recommendedName>
</protein>
<keyword evidence="4" id="KW-0862">Zinc</keyword>
<evidence type="ECO:0008006" key="11">
    <source>
        <dbReference type="Google" id="ProtNLM"/>
    </source>
</evidence>
<dbReference type="EMBL" id="CAJPIN010007028">
    <property type="protein sequence ID" value="CAG2058312.1"/>
    <property type="molecule type" value="Genomic_DNA"/>
</dbReference>
<name>A0ABN7NYT9_TIMPD</name>
<dbReference type="PANTHER" id="PTHR12247:SF131">
    <property type="entry name" value="LD05287P"/>
    <property type="match status" value="1"/>
</dbReference>
<evidence type="ECO:0000256" key="6">
    <source>
        <dbReference type="ARBA" id="ARBA00023163"/>
    </source>
</evidence>
<proteinExistence type="predicted"/>
<evidence type="ECO:0000256" key="7">
    <source>
        <dbReference type="ARBA" id="ARBA00023242"/>
    </source>
</evidence>
<comment type="caution">
    <text evidence="9">The sequence shown here is derived from an EMBL/GenBank/DDBJ whole genome shotgun (WGS) entry which is preliminary data.</text>
</comment>
<reference evidence="9" key="1">
    <citation type="submission" date="2021-03" db="EMBL/GenBank/DDBJ databases">
        <authorList>
            <person name="Tran Van P."/>
        </authorList>
    </citation>
    <scope>NUCLEOTIDE SEQUENCE</scope>
</reference>
<comment type="subcellular location">
    <subcellularLocation>
        <location evidence="1">Nucleus</location>
    </subcellularLocation>
</comment>
<evidence type="ECO:0000313" key="9">
    <source>
        <dbReference type="EMBL" id="CAG2058312.1"/>
    </source>
</evidence>
<accession>A0ABN7NYT9</accession>
<evidence type="ECO:0000256" key="8">
    <source>
        <dbReference type="SAM" id="MobiDB-lite"/>
    </source>
</evidence>
<keyword evidence="3" id="KW-0863">Zinc-finger</keyword>
<dbReference type="SUPFAM" id="SSF47769">
    <property type="entry name" value="SAM/Pointed domain"/>
    <property type="match status" value="1"/>
</dbReference>
<evidence type="ECO:0000313" key="10">
    <source>
        <dbReference type="Proteomes" id="UP001153148"/>
    </source>
</evidence>
<dbReference type="InterPro" id="IPR002515">
    <property type="entry name" value="Znf_C2H2C"/>
</dbReference>
<dbReference type="InterPro" id="IPR050548">
    <property type="entry name" value="PcG_chromatin_remod_factors"/>
</dbReference>
<sequence>LVPEDASDSIGCPTPGCRGIGHVKGHKYSGHNNTLNCPYAPQNLNKGNMVPDRLIGKPESYACLTEQSEQEKSIKLEGSNLAGRPQEGRNPVGRPPKWRRIDTSSESKPSMVLDNVELKNEDDEKDRKRKKRRVEEEGSSSESKPLASSNDVQHELHEAVWEPGYEPNPDLKLPSCWVKHSIYLSDCTKQAMGLGNPVSWSEAEVARFVASIPGCESKARTFLTQEKPPPVHPTEIRTSISPSSAVGLNTTSALANYATEAVRKRVCLKKQIDGEAFLMMAQNDLVQLIGLKLGPAIKLYNSIVLLRHKWSEK</sequence>
<dbReference type="Gene3D" id="4.10.320.30">
    <property type="match status" value="1"/>
</dbReference>